<keyword evidence="2" id="KW-1185">Reference proteome</keyword>
<evidence type="ECO:0000313" key="2">
    <source>
        <dbReference type="Proteomes" id="UP001597241"/>
    </source>
</evidence>
<evidence type="ECO:0000313" key="1">
    <source>
        <dbReference type="EMBL" id="MFD1293766.1"/>
    </source>
</evidence>
<name>A0ABW3WR98_9FLAO</name>
<comment type="caution">
    <text evidence="1">The sequence shown here is derived from an EMBL/GenBank/DDBJ whole genome shotgun (WGS) entry which is preliminary data.</text>
</comment>
<protein>
    <submittedName>
        <fullName evidence="1">Uncharacterized protein</fullName>
    </submittedName>
</protein>
<proteinExistence type="predicted"/>
<reference evidence="2" key="1">
    <citation type="journal article" date="2019" name="Int. J. Syst. Evol. Microbiol.">
        <title>The Global Catalogue of Microorganisms (GCM) 10K type strain sequencing project: providing services to taxonomists for standard genome sequencing and annotation.</title>
        <authorList>
            <consortium name="The Broad Institute Genomics Platform"/>
            <consortium name="The Broad Institute Genome Sequencing Center for Infectious Disease"/>
            <person name="Wu L."/>
            <person name="Ma J."/>
        </authorList>
    </citation>
    <scope>NUCLEOTIDE SEQUENCE [LARGE SCALE GENOMIC DNA]</scope>
    <source>
        <strain evidence="2">CCUG 62221</strain>
    </source>
</reference>
<dbReference type="EMBL" id="JBHTMV010000003">
    <property type="protein sequence ID" value="MFD1293766.1"/>
    <property type="molecule type" value="Genomic_DNA"/>
</dbReference>
<dbReference type="Proteomes" id="UP001597241">
    <property type="component" value="Unassembled WGS sequence"/>
</dbReference>
<accession>A0ABW3WR98</accession>
<dbReference type="RefSeq" id="WP_386808958.1">
    <property type="nucleotide sequence ID" value="NZ_JBHTMV010000003.1"/>
</dbReference>
<gene>
    <name evidence="1" type="ORF">ACFQ5N_07965</name>
</gene>
<sequence>MLYKCGGCNWKGTEKELEFDATETCFGSDKIEICPKCGSYFIQLVHNKK</sequence>
<organism evidence="1 2">
    <name type="scientific">Lutibacter holmesii</name>
    <dbReference type="NCBI Taxonomy" id="1137985"/>
    <lineage>
        <taxon>Bacteria</taxon>
        <taxon>Pseudomonadati</taxon>
        <taxon>Bacteroidota</taxon>
        <taxon>Flavobacteriia</taxon>
        <taxon>Flavobacteriales</taxon>
        <taxon>Flavobacteriaceae</taxon>
        <taxon>Lutibacter</taxon>
    </lineage>
</organism>